<dbReference type="EMBL" id="JBHLTC010000014">
    <property type="protein sequence ID" value="MFC0624951.1"/>
    <property type="molecule type" value="Genomic_DNA"/>
</dbReference>
<sequence>MAYDEFRTEYDAVMEACLSAQLDMNGLAVELDRLRGLAATLSPTDQAQAATDLQSLDEILTMARETPYTDSPAYNEANRIFALANADDGTPAERITRAQEGIQQLRAIADRSADQQEQYAILRLTEPLAMLIDALQTAPPGAR</sequence>
<dbReference type="Proteomes" id="UP001589890">
    <property type="component" value="Unassembled WGS sequence"/>
</dbReference>
<evidence type="ECO:0000313" key="2">
    <source>
        <dbReference type="Proteomes" id="UP001589890"/>
    </source>
</evidence>
<name>A0ABV6QLQ8_9ACTN</name>
<comment type="caution">
    <text evidence="1">The sequence shown here is derived from an EMBL/GenBank/DDBJ whole genome shotgun (WGS) entry which is preliminary data.</text>
</comment>
<dbReference type="RefSeq" id="WP_380046848.1">
    <property type="nucleotide sequence ID" value="NZ_JBHLTC010000014.1"/>
</dbReference>
<evidence type="ECO:0008006" key="3">
    <source>
        <dbReference type="Google" id="ProtNLM"/>
    </source>
</evidence>
<evidence type="ECO:0000313" key="1">
    <source>
        <dbReference type="EMBL" id="MFC0624951.1"/>
    </source>
</evidence>
<keyword evidence="2" id="KW-1185">Reference proteome</keyword>
<organism evidence="1 2">
    <name type="scientific">Kribbella deserti</name>
    <dbReference type="NCBI Taxonomy" id="1926257"/>
    <lineage>
        <taxon>Bacteria</taxon>
        <taxon>Bacillati</taxon>
        <taxon>Actinomycetota</taxon>
        <taxon>Actinomycetes</taxon>
        <taxon>Propionibacteriales</taxon>
        <taxon>Kribbellaceae</taxon>
        <taxon>Kribbella</taxon>
    </lineage>
</organism>
<proteinExistence type="predicted"/>
<reference evidence="1 2" key="1">
    <citation type="submission" date="2024-09" db="EMBL/GenBank/DDBJ databases">
        <authorList>
            <person name="Sun Q."/>
            <person name="Mori K."/>
        </authorList>
    </citation>
    <scope>NUCLEOTIDE SEQUENCE [LARGE SCALE GENOMIC DNA]</scope>
    <source>
        <strain evidence="1 2">CGMCC 1.15906</strain>
    </source>
</reference>
<accession>A0ABV6QLQ8</accession>
<protein>
    <recommendedName>
        <fullName evidence="3">DUF305 domain-containing protein</fullName>
    </recommendedName>
</protein>
<gene>
    <name evidence="1" type="ORF">ACFFGN_12810</name>
</gene>